<dbReference type="EMBL" id="KB446557">
    <property type="protein sequence ID" value="EME83840.1"/>
    <property type="molecule type" value="Genomic_DNA"/>
</dbReference>
<proteinExistence type="predicted"/>
<keyword evidence="3" id="KW-1185">Reference proteome</keyword>
<feature type="region of interest" description="Disordered" evidence="1">
    <location>
        <begin position="258"/>
        <end position="314"/>
    </location>
</feature>
<protein>
    <submittedName>
        <fullName evidence="2">Uncharacterized protein</fullName>
    </submittedName>
</protein>
<accession>M2Z1Z8</accession>
<name>M2Z1Z8_PSEFD</name>
<dbReference type="Proteomes" id="UP000016932">
    <property type="component" value="Unassembled WGS sequence"/>
</dbReference>
<dbReference type="KEGG" id="pfj:MYCFIDRAFT_172911"/>
<feature type="region of interest" description="Disordered" evidence="1">
    <location>
        <begin position="211"/>
        <end position="243"/>
    </location>
</feature>
<dbReference type="GeneID" id="19332884"/>
<reference evidence="2 3" key="1">
    <citation type="journal article" date="2012" name="PLoS Pathog.">
        <title>Diverse lifestyles and strategies of plant pathogenesis encoded in the genomes of eighteen Dothideomycetes fungi.</title>
        <authorList>
            <person name="Ohm R.A."/>
            <person name="Feau N."/>
            <person name="Henrissat B."/>
            <person name="Schoch C.L."/>
            <person name="Horwitz B.A."/>
            <person name="Barry K.W."/>
            <person name="Condon B.J."/>
            <person name="Copeland A.C."/>
            <person name="Dhillon B."/>
            <person name="Glaser F."/>
            <person name="Hesse C.N."/>
            <person name="Kosti I."/>
            <person name="LaButti K."/>
            <person name="Lindquist E.A."/>
            <person name="Lucas S."/>
            <person name="Salamov A.A."/>
            <person name="Bradshaw R.E."/>
            <person name="Ciuffetti L."/>
            <person name="Hamelin R.C."/>
            <person name="Kema G.H.J."/>
            <person name="Lawrence C."/>
            <person name="Scott J.A."/>
            <person name="Spatafora J.W."/>
            <person name="Turgeon B.G."/>
            <person name="de Wit P.J.G.M."/>
            <person name="Zhong S."/>
            <person name="Goodwin S.B."/>
            <person name="Grigoriev I.V."/>
        </authorList>
    </citation>
    <scope>NUCLEOTIDE SEQUENCE [LARGE SCALE GENOMIC DNA]</scope>
    <source>
        <strain evidence="2 3">CIRAD86</strain>
    </source>
</reference>
<dbReference type="RefSeq" id="XP_007924471.1">
    <property type="nucleotide sequence ID" value="XM_007926280.1"/>
</dbReference>
<dbReference type="HOGENOM" id="CLU_671078_0_0_1"/>
<evidence type="ECO:0000313" key="3">
    <source>
        <dbReference type="Proteomes" id="UP000016932"/>
    </source>
</evidence>
<evidence type="ECO:0000256" key="1">
    <source>
        <dbReference type="SAM" id="MobiDB-lite"/>
    </source>
</evidence>
<feature type="compositionally biased region" description="Low complexity" evidence="1">
    <location>
        <begin position="211"/>
        <end position="220"/>
    </location>
</feature>
<organism evidence="2 3">
    <name type="scientific">Pseudocercospora fijiensis (strain CIRAD86)</name>
    <name type="common">Black leaf streak disease fungus</name>
    <name type="synonym">Mycosphaerella fijiensis</name>
    <dbReference type="NCBI Taxonomy" id="383855"/>
    <lineage>
        <taxon>Eukaryota</taxon>
        <taxon>Fungi</taxon>
        <taxon>Dikarya</taxon>
        <taxon>Ascomycota</taxon>
        <taxon>Pezizomycotina</taxon>
        <taxon>Dothideomycetes</taxon>
        <taxon>Dothideomycetidae</taxon>
        <taxon>Mycosphaerellales</taxon>
        <taxon>Mycosphaerellaceae</taxon>
        <taxon>Pseudocercospora</taxon>
    </lineage>
</organism>
<evidence type="ECO:0000313" key="2">
    <source>
        <dbReference type="EMBL" id="EME83840.1"/>
    </source>
</evidence>
<gene>
    <name evidence="2" type="ORF">MYCFIDRAFT_172911</name>
</gene>
<sequence>MAAVGGRYPGRGGVVVVLDGERLGCRDISSSHHMTSYVFVRSVGAWEGFDIEVASVWCKRTLDQFVFVARSGKLKYTRAVAVAVAVAVGWADQGKIDRRIAAPRSSQAVRHQLACILIFSTEPSINNNTCNVDGQPSGGLAYHTGSSATGLGSAAGAETTRVYVQKQTLDKSQARVIIQVVRQSGQNSMIQEVYERYSLVFKTSPLPLHLQHPYPLNPQKSNPPPQPSPTALHIPRNKSNRPTNAECWSIDLMPCHSAVSSKASSPPPDSMMLRSARHSKAPNRKCISSYPPTLQATSPSPPPQHQKPKPRKPTVTAIPQTVVTHKNQVSAKSSAFMLPKSYWRVRKIAEGSTSRRWSLRGWIPKLPEGTWSVEESGSRVVGWGVKRGRRHEVWRFEGRRCVKKRFAATG</sequence>
<dbReference type="AlphaFoldDB" id="M2Z1Z8"/>
<dbReference type="VEuPathDB" id="FungiDB:MYCFIDRAFT_172911"/>